<dbReference type="EMBL" id="CAJNYD010000220">
    <property type="protein sequence ID" value="CAF3230470.1"/>
    <property type="molecule type" value="Genomic_DNA"/>
</dbReference>
<evidence type="ECO:0000313" key="3">
    <source>
        <dbReference type="EMBL" id="CAF3533950.1"/>
    </source>
</evidence>
<dbReference type="Proteomes" id="UP000663869">
    <property type="component" value="Unassembled WGS sequence"/>
</dbReference>
<dbReference type="Proteomes" id="UP000663865">
    <property type="component" value="Unassembled WGS sequence"/>
</dbReference>
<evidence type="ECO:0000313" key="4">
    <source>
        <dbReference type="EMBL" id="CAF3682941.1"/>
    </source>
</evidence>
<protein>
    <submittedName>
        <fullName evidence="3">Uncharacterized protein</fullName>
    </submittedName>
</protein>
<name>A0A818J1A2_9BILA</name>
<evidence type="ECO:0000313" key="5">
    <source>
        <dbReference type="EMBL" id="CAF4387284.1"/>
    </source>
</evidence>
<proteinExistence type="predicted"/>
<dbReference type="AlphaFoldDB" id="A0A818J1A2"/>
<feature type="region of interest" description="Disordered" evidence="1">
    <location>
        <begin position="1"/>
        <end position="75"/>
    </location>
</feature>
<comment type="caution">
    <text evidence="3">The sequence shown here is derived from an EMBL/GenBank/DDBJ whole genome shotgun (WGS) entry which is preliminary data.</text>
</comment>
<evidence type="ECO:0000256" key="1">
    <source>
        <dbReference type="SAM" id="MobiDB-lite"/>
    </source>
</evidence>
<dbReference type="Proteomes" id="UP000663851">
    <property type="component" value="Unassembled WGS sequence"/>
</dbReference>
<dbReference type="Proteomes" id="UP000663833">
    <property type="component" value="Unassembled WGS sequence"/>
</dbReference>
<reference evidence="3" key="1">
    <citation type="submission" date="2021-02" db="EMBL/GenBank/DDBJ databases">
        <authorList>
            <person name="Nowell W R."/>
        </authorList>
    </citation>
    <scope>NUCLEOTIDE SEQUENCE</scope>
</reference>
<organism evidence="3 6">
    <name type="scientific">Rotaria socialis</name>
    <dbReference type="NCBI Taxonomy" id="392032"/>
    <lineage>
        <taxon>Eukaryota</taxon>
        <taxon>Metazoa</taxon>
        <taxon>Spiralia</taxon>
        <taxon>Gnathifera</taxon>
        <taxon>Rotifera</taxon>
        <taxon>Eurotatoria</taxon>
        <taxon>Bdelloidea</taxon>
        <taxon>Philodinida</taxon>
        <taxon>Philodinidae</taxon>
        <taxon>Rotaria</taxon>
    </lineage>
</organism>
<feature type="region of interest" description="Disordered" evidence="1">
    <location>
        <begin position="81"/>
        <end position="100"/>
    </location>
</feature>
<sequence length="131" mass="14689">MATKHNSVSKRFMFRSSDKNNKVHPTPKNEATHNMPSKTSQSRAVRSLSPTKISPTPRQTNDNNDSPRTETVPVRRVVLVRNTRNPHMKQGPVDLSDFEKNDPKKIVPAVTNGHTSIYLIRRSIVPANPVG</sequence>
<dbReference type="EMBL" id="CAJNYV010003093">
    <property type="protein sequence ID" value="CAF3533950.1"/>
    <property type="molecule type" value="Genomic_DNA"/>
</dbReference>
<dbReference type="EMBL" id="CAJOBO010001532">
    <property type="protein sequence ID" value="CAF4387284.1"/>
    <property type="molecule type" value="Genomic_DNA"/>
</dbReference>
<feature type="compositionally biased region" description="Polar residues" evidence="1">
    <location>
        <begin position="32"/>
        <end position="66"/>
    </location>
</feature>
<evidence type="ECO:0000313" key="6">
    <source>
        <dbReference type="Proteomes" id="UP000663865"/>
    </source>
</evidence>
<dbReference type="EMBL" id="CAJNYU010003572">
    <property type="protein sequence ID" value="CAF3682941.1"/>
    <property type="molecule type" value="Genomic_DNA"/>
</dbReference>
<gene>
    <name evidence="4" type="ORF">FME351_LOCUS26500</name>
    <name evidence="5" type="ORF">HFQ381_LOCUS19155</name>
    <name evidence="3" type="ORF">KIK155_LOCUS17603</name>
    <name evidence="2" type="ORF">LUA448_LOCUS3712</name>
</gene>
<evidence type="ECO:0000313" key="2">
    <source>
        <dbReference type="EMBL" id="CAF3230470.1"/>
    </source>
</evidence>
<accession>A0A818J1A2</accession>